<evidence type="ECO:0000313" key="3">
    <source>
        <dbReference type="Proteomes" id="UP001596097"/>
    </source>
</evidence>
<proteinExistence type="predicted"/>
<comment type="caution">
    <text evidence="2">The sequence shown here is derived from an EMBL/GenBank/DDBJ whole genome shotgun (WGS) entry which is preliminary data.</text>
</comment>
<feature type="region of interest" description="Disordered" evidence="1">
    <location>
        <begin position="1"/>
        <end position="74"/>
    </location>
</feature>
<evidence type="ECO:0000256" key="1">
    <source>
        <dbReference type="SAM" id="MobiDB-lite"/>
    </source>
</evidence>
<dbReference type="InterPro" id="IPR029063">
    <property type="entry name" value="SAM-dependent_MTases_sf"/>
</dbReference>
<dbReference type="Pfam" id="PF13578">
    <property type="entry name" value="Methyltransf_24"/>
    <property type="match status" value="1"/>
</dbReference>
<gene>
    <name evidence="2" type="ORF">ACFPYK_17440</name>
</gene>
<dbReference type="EMBL" id="JBHSQL010000016">
    <property type="protein sequence ID" value="MFC6151192.1"/>
    <property type="molecule type" value="Genomic_DNA"/>
</dbReference>
<organism evidence="2 3">
    <name type="scientific">Mumia xiangluensis</name>
    <dbReference type="NCBI Taxonomy" id="1678900"/>
    <lineage>
        <taxon>Bacteria</taxon>
        <taxon>Bacillati</taxon>
        <taxon>Actinomycetota</taxon>
        <taxon>Actinomycetes</taxon>
        <taxon>Propionibacteriales</taxon>
        <taxon>Nocardioidaceae</taxon>
        <taxon>Mumia</taxon>
    </lineage>
</organism>
<dbReference type="Gene3D" id="3.40.50.150">
    <property type="entry name" value="Vaccinia Virus protein VP39"/>
    <property type="match status" value="1"/>
</dbReference>
<evidence type="ECO:0000313" key="2">
    <source>
        <dbReference type="EMBL" id="MFC6151192.1"/>
    </source>
</evidence>
<dbReference type="GO" id="GO:0008168">
    <property type="term" value="F:methyltransferase activity"/>
    <property type="evidence" value="ECO:0007669"/>
    <property type="project" value="UniProtKB-KW"/>
</dbReference>
<reference evidence="3" key="1">
    <citation type="journal article" date="2019" name="Int. J. Syst. Evol. Microbiol.">
        <title>The Global Catalogue of Microorganisms (GCM) 10K type strain sequencing project: providing services to taxonomists for standard genome sequencing and annotation.</title>
        <authorList>
            <consortium name="The Broad Institute Genomics Platform"/>
            <consortium name="The Broad Institute Genome Sequencing Center for Infectious Disease"/>
            <person name="Wu L."/>
            <person name="Ma J."/>
        </authorList>
    </citation>
    <scope>NUCLEOTIDE SEQUENCE [LARGE SCALE GENOMIC DNA]</scope>
    <source>
        <strain evidence="3">CGMCC 4.7198</strain>
    </source>
</reference>
<accession>A0ABW1QP23</accession>
<keyword evidence="2" id="KW-0808">Transferase</keyword>
<keyword evidence="3" id="KW-1185">Reference proteome</keyword>
<name>A0ABW1QP23_9ACTN</name>
<dbReference type="Proteomes" id="UP001596097">
    <property type="component" value="Unassembled WGS sequence"/>
</dbReference>
<feature type="compositionally biased region" description="Basic and acidic residues" evidence="1">
    <location>
        <begin position="16"/>
        <end position="30"/>
    </location>
</feature>
<keyword evidence="2" id="KW-0489">Methyltransferase</keyword>
<protein>
    <submittedName>
        <fullName evidence="2">Class I SAM-dependent methyltransferase</fullName>
        <ecNumber evidence="2">2.1.1.-</ecNumber>
    </submittedName>
</protein>
<dbReference type="SUPFAM" id="SSF53335">
    <property type="entry name" value="S-adenosyl-L-methionine-dependent methyltransferases"/>
    <property type="match status" value="1"/>
</dbReference>
<sequence>MSIRTSLRSGLESVVGEERTRSLVRSERAARTRLAKAIAPPPPPPKKRKAGRRSAASRLRRSDPFTPHPKPTMSRHELLAGLHERLQPRTYLEIGVRHGESLSLSSTRSIGVDPAFNIDREIEADVQLVRATSDDFFAREDPLAHFAGVPVDLAFIDGMHLSEFALRDFLNTEAHLARTGVVVFDDMLPRNSLEAARDRRTVQWAGDVFKVAEVLRRRRPDLVVLLVNTSPTGTVVVAGLDPGAALRDVVYEAEVAYCLTPDPQEVPPEYLDRSTAVNARDLLELGAWHELVKRRDAGGESLDDLWDQLRSLPVGG</sequence>
<dbReference type="GO" id="GO:0032259">
    <property type="term" value="P:methylation"/>
    <property type="evidence" value="ECO:0007669"/>
    <property type="project" value="UniProtKB-KW"/>
</dbReference>
<dbReference type="RefSeq" id="WP_205602937.1">
    <property type="nucleotide sequence ID" value="NZ_JBHSQL010000016.1"/>
</dbReference>
<dbReference type="EC" id="2.1.1.-" evidence="2"/>